<dbReference type="InterPro" id="IPR032942">
    <property type="entry name" value="BPI/LBP/Plunc"/>
</dbReference>
<dbReference type="GO" id="GO:0005615">
    <property type="term" value="C:extracellular space"/>
    <property type="evidence" value="ECO:0007669"/>
    <property type="project" value="UniProtKB-UniRule"/>
</dbReference>
<organism evidence="11 12">
    <name type="scientific">Nothobranchius furzeri</name>
    <name type="common">Turquoise killifish</name>
    <dbReference type="NCBI Taxonomy" id="105023"/>
    <lineage>
        <taxon>Eukaryota</taxon>
        <taxon>Metazoa</taxon>
        <taxon>Chordata</taxon>
        <taxon>Craniata</taxon>
        <taxon>Vertebrata</taxon>
        <taxon>Euteleostomi</taxon>
        <taxon>Actinopterygii</taxon>
        <taxon>Neopterygii</taxon>
        <taxon>Teleostei</taxon>
        <taxon>Neoteleostei</taxon>
        <taxon>Acanthomorphata</taxon>
        <taxon>Ovalentaria</taxon>
        <taxon>Atherinomorphae</taxon>
        <taxon>Cyprinodontiformes</taxon>
        <taxon>Nothobranchiidae</taxon>
        <taxon>Nothobranchius</taxon>
    </lineage>
</organism>
<keyword evidence="7 8" id="KW-0732">Signal</keyword>
<evidence type="ECO:0000259" key="10">
    <source>
        <dbReference type="SMART" id="SM00329"/>
    </source>
</evidence>
<dbReference type="Proteomes" id="UP000694548">
    <property type="component" value="Chromosome sgr15"/>
</dbReference>
<dbReference type="GeneTree" id="ENSGT01150000286994"/>
<keyword evidence="5 7" id="KW-0325">Glycoprotein</keyword>
<evidence type="ECO:0000256" key="4">
    <source>
        <dbReference type="ARBA" id="ARBA00023157"/>
    </source>
</evidence>
<dbReference type="FunFam" id="3.15.20.10:FF:000001">
    <property type="entry name" value="Phospholipid transfer protein"/>
    <property type="match status" value="1"/>
</dbReference>
<feature type="domain" description="Lipid-binding serum glycoprotein C-terminal" evidence="10">
    <location>
        <begin position="295"/>
        <end position="498"/>
    </location>
</feature>
<evidence type="ECO:0000259" key="9">
    <source>
        <dbReference type="SMART" id="SM00328"/>
    </source>
</evidence>
<sequence length="512" mass="55937">MFKLQGIMLPSVMVVFAILSCTRAENPAVQVTLTDKWLQYGEDNHLRLLCVWSLDVSCVHASPKSVAVKHVGAGWIQDKLEHITFPDISGDVDILIGHVYYTLSGIRITKCDLPEPVLEFFQSTGLKTSIVGLNAALVGNWRTSFGIIHDSGSFDMAIFSVSLTSVVQLGRDPDGHLSITSIGCEPQVGNVAIQFHGGASFMFQPFVDHYKDKIVSVIQSNICPNVQTAIDDLESHLQAMSISYDVNEVLTVELPLTSPPVISGDDVNLGLKGEFYSIETHQEPPFVAQPFVLPKEPNYMMSVGLSEFMLNSASFGYFSAGNLQVLVNDSMIPPKSPIHLNTTSMGMFIPQLPKLYPDMLMNLQVYATEAPMLSLQMDVVEVGAQLGAKAFAIEPNGTQVPLFTLSVETRLSGKMWIVDEKLKANAMLDNITLTLASSEVGTFKMDALENVVKMGINLMGLPKLNALLGDGIVLPQMKQAQLVNPVLKLEKGFLVISSDTKIVQTNRNFSTL</sequence>
<dbReference type="InterPro" id="IPR001124">
    <property type="entry name" value="Lipid-bd_serum_glycop_C"/>
</dbReference>
<dbReference type="Gene3D" id="3.15.20.10">
    <property type="entry name" value="Bactericidal permeability-increasing protein, domain 2"/>
    <property type="match status" value="1"/>
</dbReference>
<accession>A0A8C6NWZ4</accession>
<comment type="similarity">
    <text evidence="2">Belongs to the BPI/LBP/Plunc superfamily. BPI/LBP family.</text>
</comment>
<evidence type="ECO:0000256" key="6">
    <source>
        <dbReference type="PIRSR" id="PIRSR002417-50"/>
    </source>
</evidence>
<dbReference type="InterPro" id="IPR017943">
    <property type="entry name" value="Bactericidal_perm-incr_a/b_dom"/>
</dbReference>
<feature type="chain" id="PRO_5034197051" description="Bactericidal permeability-increasing protein" evidence="8">
    <location>
        <begin position="25"/>
        <end position="512"/>
    </location>
</feature>
<dbReference type="SMART" id="SM00329">
    <property type="entry name" value="BPI2"/>
    <property type="match status" value="1"/>
</dbReference>
<feature type="domain" description="Lipid-binding serum glycoprotein N-terminal" evidence="9">
    <location>
        <begin position="67"/>
        <end position="280"/>
    </location>
</feature>
<name>A0A8C6NWZ4_NOTFU</name>
<dbReference type="FunFam" id="3.15.10.10:FF:000001">
    <property type="entry name" value="phospholipid transfer protein-like"/>
    <property type="match status" value="1"/>
</dbReference>
<keyword evidence="7" id="KW-0399">Innate immunity</keyword>
<reference evidence="11" key="3">
    <citation type="submission" date="2025-09" db="UniProtKB">
        <authorList>
            <consortium name="Ensembl"/>
        </authorList>
    </citation>
    <scope>IDENTIFICATION</scope>
</reference>
<dbReference type="PANTHER" id="PTHR10504:SF132">
    <property type="entry name" value="BACTERICIDAL PERMEABILITY-INCREASING PROTEIN"/>
    <property type="match status" value="1"/>
</dbReference>
<evidence type="ECO:0000256" key="1">
    <source>
        <dbReference type="ARBA" id="ARBA00004613"/>
    </source>
</evidence>
<dbReference type="PROSITE" id="PS51257">
    <property type="entry name" value="PROKAR_LIPOPROTEIN"/>
    <property type="match status" value="1"/>
</dbReference>
<evidence type="ECO:0000256" key="2">
    <source>
        <dbReference type="ARBA" id="ARBA00007292"/>
    </source>
</evidence>
<keyword evidence="3 7" id="KW-0964">Secreted</keyword>
<comment type="subcellular location">
    <subcellularLocation>
        <location evidence="1 7">Secreted</location>
    </subcellularLocation>
</comment>
<protein>
    <recommendedName>
        <fullName evidence="7">Bactericidal permeability-increasing protein</fullName>
        <shortName evidence="7">BPI</shortName>
    </recommendedName>
</protein>
<evidence type="ECO:0000256" key="3">
    <source>
        <dbReference type="ARBA" id="ARBA00022525"/>
    </source>
</evidence>
<reference evidence="11" key="1">
    <citation type="submission" date="2014-08" db="EMBL/GenBank/DDBJ databases">
        <authorList>
            <person name="Senf B."/>
            <person name="Petzold A."/>
            <person name="Downie B.R."/>
            <person name="Koch P."/>
            <person name="Platzer M."/>
        </authorList>
    </citation>
    <scope>NUCLEOTIDE SEQUENCE [LARGE SCALE GENOMIC DNA]</scope>
    <source>
        <strain evidence="11">GRZ</strain>
    </source>
</reference>
<evidence type="ECO:0000256" key="8">
    <source>
        <dbReference type="SAM" id="SignalP"/>
    </source>
</evidence>
<dbReference type="InterPro" id="IPR030675">
    <property type="entry name" value="BPI/LBP"/>
</dbReference>
<comment type="subunit">
    <text evidence="7">Monomer. Homodimer; disulfide-linked.</text>
</comment>
<dbReference type="SMART" id="SM00328">
    <property type="entry name" value="BPI1"/>
    <property type="match status" value="1"/>
</dbReference>
<keyword evidence="4 6" id="KW-1015">Disulfide bond</keyword>
<keyword evidence="12" id="KW-1185">Reference proteome</keyword>
<proteinExistence type="inferred from homology"/>
<dbReference type="Gene3D" id="3.15.10.10">
    <property type="entry name" value="Bactericidal permeability-increasing protein, domain 1"/>
    <property type="match status" value="1"/>
</dbReference>
<keyword evidence="7" id="KW-0391">Immunity</keyword>
<reference evidence="11" key="2">
    <citation type="submission" date="2025-08" db="UniProtKB">
        <authorList>
            <consortium name="Ensembl"/>
        </authorList>
    </citation>
    <scope>IDENTIFICATION</scope>
</reference>
<dbReference type="PIRSF" id="PIRSF002417">
    <property type="entry name" value="Lipid_binding_protein"/>
    <property type="match status" value="1"/>
</dbReference>
<dbReference type="SUPFAM" id="SSF55394">
    <property type="entry name" value="Bactericidal permeability-increasing protein, BPI"/>
    <property type="match status" value="2"/>
</dbReference>
<comment type="domain">
    <text evidence="7">The N-terminal region may be exposed to the interior of the granule, whereas the C-terminal portion may be embedded in the membrane. During phagocytosis and degranulation, proteases may be released and activated and cleave BPI at the junction of the N- and C-terminal portions of the molecule, providing controlled release of the N-terminal antibacterial fragment when bacteria are ingested.</text>
</comment>
<dbReference type="GO" id="GO:0008289">
    <property type="term" value="F:lipid binding"/>
    <property type="evidence" value="ECO:0007669"/>
    <property type="project" value="InterPro"/>
</dbReference>
<dbReference type="InterPro" id="IPR017942">
    <property type="entry name" value="Lipid-bd_serum_glycop_N"/>
</dbReference>
<dbReference type="Pfam" id="PF02886">
    <property type="entry name" value="LBP_BPI_CETP_C"/>
    <property type="match status" value="1"/>
</dbReference>
<feature type="signal peptide" evidence="8">
    <location>
        <begin position="1"/>
        <end position="24"/>
    </location>
</feature>
<comment type="domain">
    <text evidence="7">The N- and C-terminal barrels adopt an identical fold despite having only 13% of conserved residues.</text>
</comment>
<dbReference type="GO" id="GO:0045087">
    <property type="term" value="P:innate immune response"/>
    <property type="evidence" value="ECO:0007669"/>
    <property type="project" value="UniProtKB-UniRule"/>
</dbReference>
<evidence type="ECO:0000313" key="11">
    <source>
        <dbReference type="Ensembl" id="ENSNFUP00015032170.1"/>
    </source>
</evidence>
<dbReference type="Pfam" id="PF01273">
    <property type="entry name" value="LBP_BPI_CETP"/>
    <property type="match status" value="1"/>
</dbReference>
<comment type="function">
    <text evidence="7">The cytotoxic action of BPI is limited to many species of Gram-negative bacteria; this specificity may be explained by a strong affinity of the very basic N-terminal half for the negatively charged lipopolysaccharides that are unique to the Gram-negative bacterial outer envelope.</text>
</comment>
<keyword evidence="7" id="KW-0929">Antimicrobial</keyword>
<evidence type="ECO:0000313" key="12">
    <source>
        <dbReference type="Proteomes" id="UP000694548"/>
    </source>
</evidence>
<evidence type="ECO:0000256" key="7">
    <source>
        <dbReference type="RuleBase" id="RU369039"/>
    </source>
</evidence>
<dbReference type="GO" id="GO:0050829">
    <property type="term" value="P:defense response to Gram-negative bacterium"/>
    <property type="evidence" value="ECO:0007669"/>
    <property type="project" value="UniProtKB-UniRule"/>
</dbReference>
<evidence type="ECO:0000256" key="5">
    <source>
        <dbReference type="ARBA" id="ARBA00023180"/>
    </source>
</evidence>
<dbReference type="Ensembl" id="ENSNFUT00015033621.1">
    <property type="protein sequence ID" value="ENSNFUP00015032170.1"/>
    <property type="gene ID" value="ENSNFUG00015015756.1"/>
</dbReference>
<dbReference type="PANTHER" id="PTHR10504">
    <property type="entry name" value="BACTERICIDAL PERMEABILITY-INCREASING BPI PROTEIN-RELATED"/>
    <property type="match status" value="1"/>
</dbReference>
<feature type="disulfide bond" evidence="6">
    <location>
        <begin position="184"/>
        <end position="223"/>
    </location>
</feature>
<keyword evidence="7" id="KW-0044">Antibiotic</keyword>
<dbReference type="AlphaFoldDB" id="A0A8C6NWZ4"/>